<evidence type="ECO:0000256" key="7">
    <source>
        <dbReference type="ARBA" id="ARBA00023163"/>
    </source>
</evidence>
<evidence type="ECO:0000256" key="2">
    <source>
        <dbReference type="ARBA" id="ARBA00005384"/>
    </source>
</evidence>
<dbReference type="PROSITE" id="PS50949">
    <property type="entry name" value="HTH_GNTR"/>
    <property type="match status" value="1"/>
</dbReference>
<comment type="caution">
    <text evidence="9">The sequence shown here is derived from an EMBL/GenBank/DDBJ whole genome shotgun (WGS) entry which is preliminary data.</text>
</comment>
<comment type="cofactor">
    <cofactor evidence="1">
        <name>pyridoxal 5'-phosphate</name>
        <dbReference type="ChEBI" id="CHEBI:597326"/>
    </cofactor>
</comment>
<dbReference type="OrthoDB" id="9802601at2"/>
<evidence type="ECO:0000313" key="10">
    <source>
        <dbReference type="Proteomes" id="UP000018296"/>
    </source>
</evidence>
<evidence type="ECO:0000256" key="6">
    <source>
        <dbReference type="ARBA" id="ARBA00023125"/>
    </source>
</evidence>
<dbReference type="GO" id="GO:0030170">
    <property type="term" value="F:pyridoxal phosphate binding"/>
    <property type="evidence" value="ECO:0007669"/>
    <property type="project" value="InterPro"/>
</dbReference>
<dbReference type="PANTHER" id="PTHR46577">
    <property type="entry name" value="HTH-TYPE TRANSCRIPTIONAL REGULATORY PROTEIN GABR"/>
    <property type="match status" value="1"/>
</dbReference>
<keyword evidence="4" id="KW-0663">Pyridoxal phosphate</keyword>
<dbReference type="CDD" id="cd00609">
    <property type="entry name" value="AAT_like"/>
    <property type="match status" value="1"/>
</dbReference>
<dbReference type="InterPro" id="IPR051446">
    <property type="entry name" value="HTH_trans_reg/aminotransferase"/>
</dbReference>
<accession>V6J255</accession>
<evidence type="ECO:0000313" key="9">
    <source>
        <dbReference type="EMBL" id="EST10839.1"/>
    </source>
</evidence>
<dbReference type="Pfam" id="PF00392">
    <property type="entry name" value="GntR"/>
    <property type="match status" value="1"/>
</dbReference>
<protein>
    <submittedName>
        <fullName evidence="9">Transcriptional regulator</fullName>
    </submittedName>
</protein>
<dbReference type="EMBL" id="AWTC01000016">
    <property type="protein sequence ID" value="EST10839.1"/>
    <property type="molecule type" value="Genomic_DNA"/>
</dbReference>
<keyword evidence="7" id="KW-0804">Transcription</keyword>
<dbReference type="SMART" id="SM00345">
    <property type="entry name" value="HTH_GNTR"/>
    <property type="match status" value="1"/>
</dbReference>
<reference evidence="9 10" key="1">
    <citation type="journal article" date="2013" name="Genome Announc.">
        <title>Genome Sequence of Sporolactobacillus laevolacticus DSM442, an Efficient Polymer-Grade D-Lactate Producer from Agricultural Waste Cottonseed as a Nitrogen Source.</title>
        <authorList>
            <person name="Wang H."/>
            <person name="Wang L."/>
            <person name="Ju J."/>
            <person name="Yu B."/>
            <person name="Ma Y."/>
        </authorList>
    </citation>
    <scope>NUCLEOTIDE SEQUENCE [LARGE SCALE GENOMIC DNA]</scope>
    <source>
        <strain evidence="9 10">DSM 442</strain>
    </source>
</reference>
<evidence type="ECO:0000256" key="3">
    <source>
        <dbReference type="ARBA" id="ARBA00022576"/>
    </source>
</evidence>
<dbReference type="eggNOG" id="COG1167">
    <property type="taxonomic scope" value="Bacteria"/>
</dbReference>
<dbReference type="InterPro" id="IPR036390">
    <property type="entry name" value="WH_DNA-bd_sf"/>
</dbReference>
<dbReference type="PATRIC" id="fig|1395513.3.peg.2987"/>
<dbReference type="InterPro" id="IPR000524">
    <property type="entry name" value="Tscrpt_reg_HTH_GntR"/>
</dbReference>
<comment type="similarity">
    <text evidence="2">In the C-terminal section; belongs to the class-I pyridoxal-phosphate-dependent aminotransferase family.</text>
</comment>
<keyword evidence="3" id="KW-0032">Aminotransferase</keyword>
<evidence type="ECO:0000259" key="8">
    <source>
        <dbReference type="PROSITE" id="PS50949"/>
    </source>
</evidence>
<keyword evidence="10" id="KW-1185">Reference proteome</keyword>
<dbReference type="Gene3D" id="1.10.10.10">
    <property type="entry name" value="Winged helix-like DNA-binding domain superfamily/Winged helix DNA-binding domain"/>
    <property type="match status" value="1"/>
</dbReference>
<dbReference type="AlphaFoldDB" id="V6J255"/>
<proteinExistence type="inferred from homology"/>
<sequence>MKKKFEQIIESIEQLITSNQLQQGERLPSIRVMAEKFMCNKSTIIRAYQELENDHKIYSIPKGGFYLVENHSPSRNLQEKIDFSEVMPEPKLLPYKEFNHCINRSVELYKDHLFTYGATQGLESLRKVLVTHFSEHQIFTSDEHICIASGAQQALNIVTKMSFPNQKKNILVEQPTYGLMQEMVIESGLNLIGIDRRDDGIDLNELETIFREEEIKFFYIIPRFHNPLGTSYSEKTKKGIVALAEKYDVYLIEDDYLADIDTNSKALPAHYYDVSQRTIYIKSFSKAFMPGIRIAAVVLPEQLVATFIKHKKYDDLNTSILAQGALEIFIKSGMYRNHVRKVQLAYRKKMDCLRDCVTRFPHLGIEIAVPKTGFFAWMKLSHDLNVEQLIRQLKDREIYVSPANNYFINGAGEQNAIRLCIAKLTNEQIRMGMCAIFEEASKLMSK</sequence>
<evidence type="ECO:0000256" key="1">
    <source>
        <dbReference type="ARBA" id="ARBA00001933"/>
    </source>
</evidence>
<dbReference type="GO" id="GO:0008483">
    <property type="term" value="F:transaminase activity"/>
    <property type="evidence" value="ECO:0007669"/>
    <property type="project" value="UniProtKB-KW"/>
</dbReference>
<dbReference type="PANTHER" id="PTHR46577:SF1">
    <property type="entry name" value="HTH-TYPE TRANSCRIPTIONAL REGULATORY PROTEIN GABR"/>
    <property type="match status" value="1"/>
</dbReference>
<evidence type="ECO:0000256" key="4">
    <source>
        <dbReference type="ARBA" id="ARBA00022898"/>
    </source>
</evidence>
<dbReference type="InterPro" id="IPR004839">
    <property type="entry name" value="Aminotransferase_I/II_large"/>
</dbReference>
<dbReference type="Pfam" id="PF00155">
    <property type="entry name" value="Aminotran_1_2"/>
    <property type="match status" value="1"/>
</dbReference>
<dbReference type="InterPro" id="IPR015424">
    <property type="entry name" value="PyrdxlP-dep_Trfase"/>
</dbReference>
<dbReference type="STRING" id="1395513.P343_14705"/>
<feature type="domain" description="HTH gntR-type" evidence="8">
    <location>
        <begin position="2"/>
        <end position="70"/>
    </location>
</feature>
<keyword evidence="6" id="KW-0238">DNA-binding</keyword>
<gene>
    <name evidence="9" type="ORF">P343_14705</name>
</gene>
<dbReference type="Gene3D" id="3.40.640.10">
    <property type="entry name" value="Type I PLP-dependent aspartate aminotransferase-like (Major domain)"/>
    <property type="match status" value="1"/>
</dbReference>
<dbReference type="CDD" id="cd07377">
    <property type="entry name" value="WHTH_GntR"/>
    <property type="match status" value="1"/>
</dbReference>
<dbReference type="InterPro" id="IPR015421">
    <property type="entry name" value="PyrdxlP-dep_Trfase_major"/>
</dbReference>
<dbReference type="SUPFAM" id="SSF53383">
    <property type="entry name" value="PLP-dependent transferases"/>
    <property type="match status" value="1"/>
</dbReference>
<dbReference type="SUPFAM" id="SSF46785">
    <property type="entry name" value="Winged helix' DNA-binding domain"/>
    <property type="match status" value="1"/>
</dbReference>
<dbReference type="Proteomes" id="UP000018296">
    <property type="component" value="Unassembled WGS sequence"/>
</dbReference>
<keyword evidence="3" id="KW-0808">Transferase</keyword>
<evidence type="ECO:0000256" key="5">
    <source>
        <dbReference type="ARBA" id="ARBA00023015"/>
    </source>
</evidence>
<dbReference type="InterPro" id="IPR036388">
    <property type="entry name" value="WH-like_DNA-bd_sf"/>
</dbReference>
<name>V6J255_9BACL</name>
<organism evidence="9 10">
    <name type="scientific">Sporolactobacillus laevolacticus DSM 442</name>
    <dbReference type="NCBI Taxonomy" id="1395513"/>
    <lineage>
        <taxon>Bacteria</taxon>
        <taxon>Bacillati</taxon>
        <taxon>Bacillota</taxon>
        <taxon>Bacilli</taxon>
        <taxon>Bacillales</taxon>
        <taxon>Sporolactobacillaceae</taxon>
        <taxon>Sporolactobacillus</taxon>
    </lineage>
</organism>
<dbReference type="GO" id="GO:0003700">
    <property type="term" value="F:DNA-binding transcription factor activity"/>
    <property type="evidence" value="ECO:0007669"/>
    <property type="project" value="InterPro"/>
</dbReference>
<keyword evidence="5" id="KW-0805">Transcription regulation</keyword>
<dbReference type="RefSeq" id="WP_023511167.1">
    <property type="nucleotide sequence ID" value="NZ_AWTC01000016.1"/>
</dbReference>
<dbReference type="GO" id="GO:0003677">
    <property type="term" value="F:DNA binding"/>
    <property type="evidence" value="ECO:0007669"/>
    <property type="project" value="UniProtKB-KW"/>
</dbReference>